<dbReference type="Gene3D" id="3.40.50.150">
    <property type="entry name" value="Vaccinia Virus protein VP39"/>
    <property type="match status" value="1"/>
</dbReference>
<dbReference type="AlphaFoldDB" id="A0A8J2UF35"/>
<reference evidence="1" key="1">
    <citation type="journal article" date="2014" name="Int. J. Syst. Evol. Microbiol.">
        <title>Complete genome sequence of Corynebacterium casei LMG S-19264T (=DSM 44701T), isolated from a smear-ripened cheese.</title>
        <authorList>
            <consortium name="US DOE Joint Genome Institute (JGI-PGF)"/>
            <person name="Walter F."/>
            <person name="Albersmeier A."/>
            <person name="Kalinowski J."/>
            <person name="Ruckert C."/>
        </authorList>
    </citation>
    <scope>NUCLEOTIDE SEQUENCE</scope>
    <source>
        <strain evidence="1">CGMCC 1.15448</strain>
    </source>
</reference>
<dbReference type="SUPFAM" id="SSF53335">
    <property type="entry name" value="S-adenosyl-L-methionine-dependent methyltransferases"/>
    <property type="match status" value="1"/>
</dbReference>
<dbReference type="EMBL" id="BMJC01000003">
    <property type="protein sequence ID" value="GGB07974.1"/>
    <property type="molecule type" value="Genomic_DNA"/>
</dbReference>
<proteinExistence type="predicted"/>
<protein>
    <recommendedName>
        <fullName evidence="3">Class I SAM-dependent methyltransferase</fullName>
    </recommendedName>
</protein>
<organism evidence="1 2">
    <name type="scientific">Puia dinghuensis</name>
    <dbReference type="NCBI Taxonomy" id="1792502"/>
    <lineage>
        <taxon>Bacteria</taxon>
        <taxon>Pseudomonadati</taxon>
        <taxon>Bacteroidota</taxon>
        <taxon>Chitinophagia</taxon>
        <taxon>Chitinophagales</taxon>
        <taxon>Chitinophagaceae</taxon>
        <taxon>Puia</taxon>
    </lineage>
</organism>
<dbReference type="InterPro" id="IPR029063">
    <property type="entry name" value="SAM-dependent_MTases_sf"/>
</dbReference>
<dbReference type="RefSeq" id="WP_229688960.1">
    <property type="nucleotide sequence ID" value="NZ_BMJC01000003.1"/>
</dbReference>
<dbReference type="Pfam" id="PF13578">
    <property type="entry name" value="Methyltransf_24"/>
    <property type="match status" value="1"/>
</dbReference>
<keyword evidence="2" id="KW-1185">Reference proteome</keyword>
<sequence length="246" mass="29044">MSFIRKANSFVKDLLLVSRIGILFKPFRFIFKFLYNFSMLSSWVNKQSGKIPFSDFYKPFRTYTNRVKLHEYVISSQGLDKKPIHYLEFGVAGGTSFVWWVKANQHPDSRFYGFDTFEGLPEDWHFFKKGAFSYDIPFMDDSRGTFIKGLFQDTVYNFLDNYRRNIDNPDATRVLHLDADLYSSTLFALTMMAPFLRNGDILLFDEFNIPNHEFAAWSDFVRSYYIKYEVVGSVNNFYQTAIRIIK</sequence>
<evidence type="ECO:0008006" key="3">
    <source>
        <dbReference type="Google" id="ProtNLM"/>
    </source>
</evidence>
<comment type="caution">
    <text evidence="1">The sequence shown here is derived from an EMBL/GenBank/DDBJ whole genome shotgun (WGS) entry which is preliminary data.</text>
</comment>
<reference evidence="1" key="2">
    <citation type="submission" date="2020-09" db="EMBL/GenBank/DDBJ databases">
        <authorList>
            <person name="Sun Q."/>
            <person name="Zhou Y."/>
        </authorList>
    </citation>
    <scope>NUCLEOTIDE SEQUENCE</scope>
    <source>
        <strain evidence="1">CGMCC 1.15448</strain>
    </source>
</reference>
<gene>
    <name evidence="1" type="ORF">GCM10011511_34370</name>
</gene>
<dbReference type="PANTHER" id="PTHR40036">
    <property type="entry name" value="MACROCIN O-METHYLTRANSFERASE"/>
    <property type="match status" value="1"/>
</dbReference>
<dbReference type="PANTHER" id="PTHR40036:SF1">
    <property type="entry name" value="MACROCIN O-METHYLTRANSFERASE"/>
    <property type="match status" value="1"/>
</dbReference>
<dbReference type="Proteomes" id="UP000607559">
    <property type="component" value="Unassembled WGS sequence"/>
</dbReference>
<dbReference type="InterPro" id="IPR008884">
    <property type="entry name" value="TylF_MeTrfase"/>
</dbReference>
<evidence type="ECO:0000313" key="1">
    <source>
        <dbReference type="EMBL" id="GGB07974.1"/>
    </source>
</evidence>
<evidence type="ECO:0000313" key="2">
    <source>
        <dbReference type="Proteomes" id="UP000607559"/>
    </source>
</evidence>
<accession>A0A8J2UF35</accession>
<name>A0A8J2UF35_9BACT</name>